<protein>
    <recommendedName>
        <fullName evidence="1">Glycosyltransferase 2-like domain-containing protein</fullName>
    </recommendedName>
</protein>
<dbReference type="CDD" id="cd00761">
    <property type="entry name" value="Glyco_tranf_GTA_type"/>
    <property type="match status" value="1"/>
</dbReference>
<dbReference type="Pfam" id="PF00535">
    <property type="entry name" value="Glycos_transf_2"/>
    <property type="match status" value="1"/>
</dbReference>
<organism evidence="2 3">
    <name type="scientific">Stenotrophomonas maltophilia</name>
    <name type="common">Pseudomonas maltophilia</name>
    <name type="synonym">Xanthomonas maltophilia</name>
    <dbReference type="NCBI Taxonomy" id="40324"/>
    <lineage>
        <taxon>Bacteria</taxon>
        <taxon>Pseudomonadati</taxon>
        <taxon>Pseudomonadota</taxon>
        <taxon>Gammaproteobacteria</taxon>
        <taxon>Lysobacterales</taxon>
        <taxon>Lysobacteraceae</taxon>
        <taxon>Stenotrophomonas</taxon>
        <taxon>Stenotrophomonas maltophilia group</taxon>
    </lineage>
</organism>
<evidence type="ECO:0000313" key="3">
    <source>
        <dbReference type="Proteomes" id="UP000230167"/>
    </source>
</evidence>
<evidence type="ECO:0000313" key="2">
    <source>
        <dbReference type="EMBL" id="PJL22941.1"/>
    </source>
</evidence>
<reference evidence="2 3" key="1">
    <citation type="journal article" date="2017" name="Front. Microbiol.">
        <title>Double-Face Meets the Bacterial World: The Opportunistic Pathogen Stenotrophomonas maltophilia.</title>
        <authorList>
            <person name="Lira F."/>
            <person name="Berg G."/>
            <person name="Martinez J.L."/>
        </authorList>
    </citation>
    <scope>NUCLEOTIDE SEQUENCE [LARGE SCALE GENOMIC DNA]</scope>
    <source>
        <strain evidence="2 3">EA1</strain>
    </source>
</reference>
<sequence>MLDVTVVTCTCRRLAFFEKMQQSLRENLVGLDSVHEWLIIDDNSSDTDRVTMGGLLPGARFILKDEAGMGHARSLNMMLDEVRTRYVLYWEDDSVLLNRGAWLASAVELADSFPDLISVSFDAEIENDRRCAARRLWVEGKGSIPHIRYVPQDVSLYSDSSGFNYSRDLWPGFSLKPNLLNLDAARRLVGRFDERNRDHMEYDFSLRALKAGLGTAILKGPAVADIGRDQSAYVLNGQQRSYDSEEQREAWR</sequence>
<dbReference type="RefSeq" id="WP_100442421.1">
    <property type="nucleotide sequence ID" value="NZ_CBCPIZ010000053.1"/>
</dbReference>
<gene>
    <name evidence="2" type="ORF">B9Y64_21660</name>
</gene>
<evidence type="ECO:0000259" key="1">
    <source>
        <dbReference type="Pfam" id="PF00535"/>
    </source>
</evidence>
<name>A0A2J0U2X5_STEMA</name>
<dbReference type="SUPFAM" id="SSF53448">
    <property type="entry name" value="Nucleotide-diphospho-sugar transferases"/>
    <property type="match status" value="1"/>
</dbReference>
<dbReference type="Gene3D" id="3.90.550.10">
    <property type="entry name" value="Spore Coat Polysaccharide Biosynthesis Protein SpsA, Chain A"/>
    <property type="match status" value="1"/>
</dbReference>
<accession>A0A2J0U2X5</accession>
<dbReference type="InterPro" id="IPR001173">
    <property type="entry name" value="Glyco_trans_2-like"/>
</dbReference>
<dbReference type="Proteomes" id="UP000230167">
    <property type="component" value="Unassembled WGS sequence"/>
</dbReference>
<dbReference type="OrthoDB" id="3226099at2"/>
<dbReference type="EMBL" id="NEQV01000011">
    <property type="protein sequence ID" value="PJL22941.1"/>
    <property type="molecule type" value="Genomic_DNA"/>
</dbReference>
<proteinExistence type="predicted"/>
<dbReference type="InterPro" id="IPR029044">
    <property type="entry name" value="Nucleotide-diphossugar_trans"/>
</dbReference>
<comment type="caution">
    <text evidence="2">The sequence shown here is derived from an EMBL/GenBank/DDBJ whole genome shotgun (WGS) entry which is preliminary data.</text>
</comment>
<dbReference type="AlphaFoldDB" id="A0A2J0U2X5"/>
<feature type="domain" description="Glycosyltransferase 2-like" evidence="1">
    <location>
        <begin position="5"/>
        <end position="137"/>
    </location>
</feature>